<protein>
    <submittedName>
        <fullName evidence="1">Uncharacterized protein</fullName>
    </submittedName>
</protein>
<evidence type="ECO:0000313" key="2">
    <source>
        <dbReference type="Proteomes" id="UP000796880"/>
    </source>
</evidence>
<proteinExistence type="predicted"/>
<keyword evidence="2" id="KW-1185">Reference proteome</keyword>
<name>A0A8K0MTB0_9ROSA</name>
<dbReference type="Proteomes" id="UP000796880">
    <property type="component" value="Unassembled WGS sequence"/>
</dbReference>
<dbReference type="EMBL" id="VOIH02000001">
    <property type="protein sequence ID" value="KAF3457882.1"/>
    <property type="molecule type" value="Genomic_DNA"/>
</dbReference>
<sequence length="119" mass="13362">MGEDFQISVFLSAFLVSELLDFDRYAAYFKDKEGCIPLQIAAHHGYCEIVLEIILWCPDCCELVNSEGISEDIPHCIVENSSLDGFLMNDKHEDHGVTLAATTINSHPRVDNMISKDQN</sequence>
<comment type="caution">
    <text evidence="1">The sequence shown here is derived from an EMBL/GenBank/DDBJ whole genome shotgun (WGS) entry which is preliminary data.</text>
</comment>
<dbReference type="AlphaFoldDB" id="A0A8K0MTB0"/>
<reference evidence="1" key="1">
    <citation type="submission" date="2020-03" db="EMBL/GenBank/DDBJ databases">
        <title>A high-quality chromosome-level genome assembly of a woody plant with both climbing and erect habits, Rhamnella rubrinervis.</title>
        <authorList>
            <person name="Lu Z."/>
            <person name="Yang Y."/>
            <person name="Zhu X."/>
            <person name="Sun Y."/>
        </authorList>
    </citation>
    <scope>NUCLEOTIDE SEQUENCE</scope>
    <source>
        <strain evidence="1">BYM</strain>
        <tissue evidence="1">Leaf</tissue>
    </source>
</reference>
<evidence type="ECO:0000313" key="1">
    <source>
        <dbReference type="EMBL" id="KAF3457882.1"/>
    </source>
</evidence>
<accession>A0A8K0MTB0</accession>
<gene>
    <name evidence="1" type="ORF">FNV43_RR02542</name>
</gene>
<organism evidence="1 2">
    <name type="scientific">Rhamnella rubrinervis</name>
    <dbReference type="NCBI Taxonomy" id="2594499"/>
    <lineage>
        <taxon>Eukaryota</taxon>
        <taxon>Viridiplantae</taxon>
        <taxon>Streptophyta</taxon>
        <taxon>Embryophyta</taxon>
        <taxon>Tracheophyta</taxon>
        <taxon>Spermatophyta</taxon>
        <taxon>Magnoliopsida</taxon>
        <taxon>eudicotyledons</taxon>
        <taxon>Gunneridae</taxon>
        <taxon>Pentapetalae</taxon>
        <taxon>rosids</taxon>
        <taxon>fabids</taxon>
        <taxon>Rosales</taxon>
        <taxon>Rhamnaceae</taxon>
        <taxon>rhamnoid group</taxon>
        <taxon>Rhamneae</taxon>
        <taxon>Rhamnella</taxon>
    </lineage>
</organism>